<evidence type="ECO:0000313" key="2">
    <source>
        <dbReference type="EMBL" id="RNA21439.1"/>
    </source>
</evidence>
<feature type="compositionally biased region" description="Polar residues" evidence="1">
    <location>
        <begin position="92"/>
        <end position="112"/>
    </location>
</feature>
<dbReference type="Proteomes" id="UP000276133">
    <property type="component" value="Unassembled WGS sequence"/>
</dbReference>
<dbReference type="EMBL" id="REGN01003663">
    <property type="protein sequence ID" value="RNA21439.1"/>
    <property type="molecule type" value="Genomic_DNA"/>
</dbReference>
<organism evidence="2 3">
    <name type="scientific">Brachionus plicatilis</name>
    <name type="common">Marine rotifer</name>
    <name type="synonym">Brachionus muelleri</name>
    <dbReference type="NCBI Taxonomy" id="10195"/>
    <lineage>
        <taxon>Eukaryota</taxon>
        <taxon>Metazoa</taxon>
        <taxon>Spiralia</taxon>
        <taxon>Gnathifera</taxon>
        <taxon>Rotifera</taxon>
        <taxon>Eurotatoria</taxon>
        <taxon>Monogononta</taxon>
        <taxon>Pseudotrocha</taxon>
        <taxon>Ploima</taxon>
        <taxon>Brachionidae</taxon>
        <taxon>Brachionus</taxon>
    </lineage>
</organism>
<sequence length="143" mass="16364">MQSVLSEPSKSYFRKKKIITFVIKVSIYANRNKYCGGIAFLKEGIEFKQENSFDKEGDLNAKTKSLGCLKENENGLILEKIINRLNLSITNDNTPTYNRNKTSSSQHNSYTENIDKPNEHISKKIIHAAQKSIPLHCQKFLKI</sequence>
<keyword evidence="3" id="KW-1185">Reference proteome</keyword>
<protein>
    <submittedName>
        <fullName evidence="2">Uncharacterized protein</fullName>
    </submittedName>
</protein>
<proteinExistence type="predicted"/>
<feature type="region of interest" description="Disordered" evidence="1">
    <location>
        <begin position="92"/>
        <end position="113"/>
    </location>
</feature>
<name>A0A3M7RDC1_BRAPC</name>
<reference evidence="2 3" key="1">
    <citation type="journal article" date="2018" name="Sci. Rep.">
        <title>Genomic signatures of local adaptation to the degree of environmental predictability in rotifers.</title>
        <authorList>
            <person name="Franch-Gras L."/>
            <person name="Hahn C."/>
            <person name="Garcia-Roger E.M."/>
            <person name="Carmona M.J."/>
            <person name="Serra M."/>
            <person name="Gomez A."/>
        </authorList>
    </citation>
    <scope>NUCLEOTIDE SEQUENCE [LARGE SCALE GENOMIC DNA]</scope>
    <source>
        <strain evidence="2">HYR1</strain>
    </source>
</reference>
<comment type="caution">
    <text evidence="2">The sequence shown here is derived from an EMBL/GenBank/DDBJ whole genome shotgun (WGS) entry which is preliminary data.</text>
</comment>
<gene>
    <name evidence="2" type="ORF">BpHYR1_037470</name>
</gene>
<evidence type="ECO:0000256" key="1">
    <source>
        <dbReference type="SAM" id="MobiDB-lite"/>
    </source>
</evidence>
<dbReference type="OrthoDB" id="8030376at2759"/>
<evidence type="ECO:0000313" key="3">
    <source>
        <dbReference type="Proteomes" id="UP000276133"/>
    </source>
</evidence>
<dbReference type="Gene3D" id="3.60.10.10">
    <property type="entry name" value="Endonuclease/exonuclease/phosphatase"/>
    <property type="match status" value="1"/>
</dbReference>
<dbReference type="AlphaFoldDB" id="A0A3M7RDC1"/>
<dbReference type="InterPro" id="IPR036691">
    <property type="entry name" value="Endo/exonu/phosph_ase_sf"/>
</dbReference>
<accession>A0A3M7RDC1</accession>